<dbReference type="PANTHER" id="PTHR43081:SF1">
    <property type="entry name" value="ADENYLATE CYCLASE, TERMINAL-DIFFERENTIATION SPECIFIC"/>
    <property type="match status" value="1"/>
</dbReference>
<dbReference type="Gene3D" id="3.30.70.1230">
    <property type="entry name" value="Nucleotide cyclase"/>
    <property type="match status" value="1"/>
</dbReference>
<dbReference type="eggNOG" id="COG2114">
    <property type="taxonomic scope" value="Bacteria"/>
</dbReference>
<organism evidence="3 4">
    <name type="scientific">Paraoerskovia marina</name>
    <dbReference type="NCBI Taxonomy" id="545619"/>
    <lineage>
        <taxon>Bacteria</taxon>
        <taxon>Bacillati</taxon>
        <taxon>Actinomycetota</taxon>
        <taxon>Actinomycetes</taxon>
        <taxon>Micrococcales</taxon>
        <taxon>Cellulomonadaceae</taxon>
        <taxon>Paraoerskovia</taxon>
    </lineage>
</organism>
<dbReference type="SMART" id="SM00044">
    <property type="entry name" value="CYCc"/>
    <property type="match status" value="1"/>
</dbReference>
<dbReference type="PANTHER" id="PTHR43081">
    <property type="entry name" value="ADENYLATE CYCLASE, TERMINAL-DIFFERENTIATION SPECIFIC-RELATED"/>
    <property type="match status" value="1"/>
</dbReference>
<keyword evidence="4" id="KW-1185">Reference proteome</keyword>
<name>A0A1H1UKA2_9CELL</name>
<dbReference type="GO" id="GO:0004016">
    <property type="term" value="F:adenylate cyclase activity"/>
    <property type="evidence" value="ECO:0007669"/>
    <property type="project" value="UniProtKB-ARBA"/>
</dbReference>
<sequence>MPTDDLTPPPSPTSPAERTTAARLDEALLGGARTLSLDELAEAAGATPEDVEAYWRWLGLPVTDPAEQSYTDEDVVAISEMADLVRREDLDDRSQTTLVRSMGHTTERLALWQMEALIEHMARRYELDDTTARLLALDRIPALAPVLERQLLHAWRRQLAAVTGRLEVEFSGARGSRTEGSGQLPLPRAVGFADIVSFTKRTAGLGSAELAEFVQVFETQARDRITSAGGRVVKTIGDAVLFIADDVVTGAHVALALAEAGDDSADGEVPPVRVSLTWGRVLSRFGDVFGPTVNLAARLSDLAEPGSVLLDRLTASELAADPAFALTAIEPQEVQGIGQVEPVRLQRAYQG</sequence>
<dbReference type="Proteomes" id="UP000185663">
    <property type="component" value="Chromosome I"/>
</dbReference>
<dbReference type="InterPro" id="IPR050697">
    <property type="entry name" value="Adenylyl/Guanylyl_Cyclase_3/4"/>
</dbReference>
<dbReference type="InterPro" id="IPR029787">
    <property type="entry name" value="Nucleotide_cyclase"/>
</dbReference>
<evidence type="ECO:0000313" key="3">
    <source>
        <dbReference type="EMBL" id="SDS72279.1"/>
    </source>
</evidence>
<comment type="similarity">
    <text evidence="1">Belongs to the adenylyl cyclase class-3 family.</text>
</comment>
<dbReference type="STRING" id="545619.SAMN04489860_2206"/>
<dbReference type="EMBL" id="LT629776">
    <property type="protein sequence ID" value="SDS72279.1"/>
    <property type="molecule type" value="Genomic_DNA"/>
</dbReference>
<reference evidence="4" key="1">
    <citation type="submission" date="2016-10" db="EMBL/GenBank/DDBJ databases">
        <authorList>
            <person name="Varghese N."/>
            <person name="Submissions S."/>
        </authorList>
    </citation>
    <scope>NUCLEOTIDE SEQUENCE [LARGE SCALE GENOMIC DNA]</scope>
    <source>
        <strain evidence="4">DSM 22126</strain>
    </source>
</reference>
<dbReference type="CDD" id="cd07302">
    <property type="entry name" value="CHD"/>
    <property type="match status" value="1"/>
</dbReference>
<accession>A0A1H1UKA2</accession>
<dbReference type="RefSeq" id="WP_029252416.1">
    <property type="nucleotide sequence ID" value="NZ_LT629776.1"/>
</dbReference>
<gene>
    <name evidence="3" type="ORF">SAMN04489860_2206</name>
</gene>
<evidence type="ECO:0000313" key="4">
    <source>
        <dbReference type="Proteomes" id="UP000185663"/>
    </source>
</evidence>
<evidence type="ECO:0000259" key="2">
    <source>
        <dbReference type="PROSITE" id="PS50125"/>
    </source>
</evidence>
<dbReference type="Pfam" id="PF00211">
    <property type="entry name" value="Guanylate_cyc"/>
    <property type="match status" value="1"/>
</dbReference>
<dbReference type="AlphaFoldDB" id="A0A1H1UKA2"/>
<protein>
    <submittedName>
        <fullName evidence="3">Adenylate cyclase</fullName>
    </submittedName>
</protein>
<dbReference type="GO" id="GO:0035556">
    <property type="term" value="P:intracellular signal transduction"/>
    <property type="evidence" value="ECO:0007669"/>
    <property type="project" value="InterPro"/>
</dbReference>
<dbReference type="SUPFAM" id="SSF55073">
    <property type="entry name" value="Nucleotide cyclase"/>
    <property type="match status" value="1"/>
</dbReference>
<feature type="domain" description="Guanylate cyclase" evidence="2">
    <location>
        <begin position="189"/>
        <end position="300"/>
    </location>
</feature>
<dbReference type="GO" id="GO:0009190">
    <property type="term" value="P:cyclic nucleotide biosynthetic process"/>
    <property type="evidence" value="ECO:0007669"/>
    <property type="project" value="InterPro"/>
</dbReference>
<proteinExistence type="inferred from homology"/>
<evidence type="ECO:0000256" key="1">
    <source>
        <dbReference type="ARBA" id="ARBA00005381"/>
    </source>
</evidence>
<dbReference type="PROSITE" id="PS50125">
    <property type="entry name" value="GUANYLATE_CYCLASE_2"/>
    <property type="match status" value="1"/>
</dbReference>
<dbReference type="InterPro" id="IPR001054">
    <property type="entry name" value="A/G_cyclase"/>
</dbReference>